<evidence type="ECO:0000313" key="4">
    <source>
        <dbReference type="Proteomes" id="UP000016462"/>
    </source>
</evidence>
<keyword evidence="4" id="KW-1185">Reference proteome</keyword>
<feature type="region of interest" description="Disordered" evidence="1">
    <location>
        <begin position="33"/>
        <end position="68"/>
    </location>
</feature>
<name>U1LB82_9MICO</name>
<dbReference type="EMBL" id="ASHR01000023">
    <property type="protein sequence ID" value="ERG64353.1"/>
    <property type="molecule type" value="Genomic_DNA"/>
</dbReference>
<evidence type="ECO:0000313" key="3">
    <source>
        <dbReference type="EMBL" id="ERG64353.1"/>
    </source>
</evidence>
<dbReference type="AlphaFoldDB" id="U1LB82"/>
<keyword evidence="2" id="KW-0812">Transmembrane</keyword>
<reference evidence="3 4" key="1">
    <citation type="journal article" date="2013" name="Genome Announc.">
        <title>First draft genome sequence from a member of the genus agrococcus, isolated from modern microbialites.</title>
        <authorList>
            <person name="White R.A.III."/>
            <person name="Grassa C.J."/>
            <person name="Suttle C.A."/>
        </authorList>
    </citation>
    <scope>NUCLEOTIDE SEQUENCE [LARGE SCALE GENOMIC DNA]</scope>
    <source>
        <strain evidence="3 4">RW1</strain>
    </source>
</reference>
<feature type="compositionally biased region" description="Low complexity" evidence="1">
    <location>
        <begin position="36"/>
        <end position="57"/>
    </location>
</feature>
<keyword evidence="2" id="KW-0472">Membrane</keyword>
<sequence length="96" mass="9190">MAKASVSGGFRGGGGGFGGGGRSFGGFSSGGGSFGGSTPSSSSWNWASSGSSSGSDGLDLWSTGRGDDRAEGGAAPWWLIALILAISIGISLLGGR</sequence>
<evidence type="ECO:0000256" key="2">
    <source>
        <dbReference type="SAM" id="Phobius"/>
    </source>
</evidence>
<dbReference type="Proteomes" id="UP000016462">
    <property type="component" value="Unassembled WGS sequence"/>
</dbReference>
<organism evidence="3 4">
    <name type="scientific">Agrococcus pavilionensis RW1</name>
    <dbReference type="NCBI Taxonomy" id="1330458"/>
    <lineage>
        <taxon>Bacteria</taxon>
        <taxon>Bacillati</taxon>
        <taxon>Actinomycetota</taxon>
        <taxon>Actinomycetes</taxon>
        <taxon>Micrococcales</taxon>
        <taxon>Microbacteriaceae</taxon>
        <taxon>Agrococcus</taxon>
    </lineage>
</organism>
<feature type="transmembrane region" description="Helical" evidence="2">
    <location>
        <begin position="75"/>
        <end position="95"/>
    </location>
</feature>
<keyword evidence="2" id="KW-1133">Transmembrane helix</keyword>
<evidence type="ECO:0000256" key="1">
    <source>
        <dbReference type="SAM" id="MobiDB-lite"/>
    </source>
</evidence>
<dbReference type="RefSeq" id="WP_021010425.1">
    <property type="nucleotide sequence ID" value="NZ_ASHR01000023.1"/>
</dbReference>
<accession>U1LB82</accession>
<gene>
    <name evidence="3" type="ORF">L332_07795</name>
</gene>
<proteinExistence type="predicted"/>
<protein>
    <submittedName>
        <fullName evidence="3">Uncharacterized protein</fullName>
    </submittedName>
</protein>
<comment type="caution">
    <text evidence="3">The sequence shown here is derived from an EMBL/GenBank/DDBJ whole genome shotgun (WGS) entry which is preliminary data.</text>
</comment>